<proteinExistence type="predicted"/>
<keyword evidence="1" id="KW-0472">Membrane</keyword>
<feature type="transmembrane region" description="Helical" evidence="1">
    <location>
        <begin position="6"/>
        <end position="26"/>
    </location>
</feature>
<sequence>MFDLQSILWLTLIFLAIYYWRGALLVKDRAYAAAQKRCDEMQVQLLDENVYLRRLWFKRNDLGKLSLWRAFYFEFTVTGGDRYYGRVIMLGSRITQVELDPHRLH</sequence>
<dbReference type="Proteomes" id="UP000216101">
    <property type="component" value="Unassembled WGS sequence"/>
</dbReference>
<dbReference type="STRING" id="1209072.GCA_000766945_02371"/>
<dbReference type="InterPro" id="IPR021732">
    <property type="entry name" value="DUF3301"/>
</dbReference>
<evidence type="ECO:0000313" key="3">
    <source>
        <dbReference type="Proteomes" id="UP000216101"/>
    </source>
</evidence>
<dbReference type="Pfam" id="PF11743">
    <property type="entry name" value="DUF3301"/>
    <property type="match status" value="1"/>
</dbReference>
<organism evidence="2 3">
    <name type="scientific">Cellvibrio mixtus</name>
    <dbReference type="NCBI Taxonomy" id="39650"/>
    <lineage>
        <taxon>Bacteria</taxon>
        <taxon>Pseudomonadati</taxon>
        <taxon>Pseudomonadota</taxon>
        <taxon>Gammaproteobacteria</taxon>
        <taxon>Cellvibrionales</taxon>
        <taxon>Cellvibrionaceae</taxon>
        <taxon>Cellvibrio</taxon>
    </lineage>
</organism>
<accession>A0A266QC12</accession>
<protein>
    <recommendedName>
        <fullName evidence="4">DUF3301 domain-containing protein</fullName>
    </recommendedName>
</protein>
<gene>
    <name evidence="2" type="ORF">CBP51_09370</name>
</gene>
<keyword evidence="1" id="KW-1133">Transmembrane helix</keyword>
<keyword evidence="3" id="KW-1185">Reference proteome</keyword>
<keyword evidence="1" id="KW-0812">Transmembrane</keyword>
<name>A0A266QC12_9GAMM</name>
<evidence type="ECO:0008006" key="4">
    <source>
        <dbReference type="Google" id="ProtNLM"/>
    </source>
</evidence>
<reference evidence="3" key="1">
    <citation type="submission" date="2017-05" db="EMBL/GenBank/DDBJ databases">
        <authorList>
            <person name="Barney B.M."/>
        </authorList>
    </citation>
    <scope>NUCLEOTIDE SEQUENCE [LARGE SCALE GENOMIC DNA]</scope>
    <source>
        <strain evidence="3">PSBB022</strain>
    </source>
</reference>
<dbReference type="AlphaFoldDB" id="A0A266QC12"/>
<evidence type="ECO:0000313" key="2">
    <source>
        <dbReference type="EMBL" id="OZY87176.1"/>
    </source>
</evidence>
<dbReference type="EMBL" id="NHNI01000001">
    <property type="protein sequence ID" value="OZY87176.1"/>
    <property type="molecule type" value="Genomic_DNA"/>
</dbReference>
<comment type="caution">
    <text evidence="2">The sequence shown here is derived from an EMBL/GenBank/DDBJ whole genome shotgun (WGS) entry which is preliminary data.</text>
</comment>
<dbReference type="RefSeq" id="WP_078044248.1">
    <property type="nucleotide sequence ID" value="NZ_NHNI01000001.1"/>
</dbReference>
<evidence type="ECO:0000256" key="1">
    <source>
        <dbReference type="SAM" id="Phobius"/>
    </source>
</evidence>